<dbReference type="GeneID" id="8234012"/>
<sequence>MTTLHEEHGQPMSPVEDGDEDEEASDKEVDNSDGTKTLTPKTVEGSPKSCAGEDSIITYGEGKKEWKD</sequence>
<gene>
    <name evidence="3" type="primary">8234012</name>
    <name evidence="2" type="ORF">Phum_PHUM406170</name>
</gene>
<evidence type="ECO:0000313" key="3">
    <source>
        <dbReference type="EnsemblMetazoa" id="PHUM406170-PA"/>
    </source>
</evidence>
<reference evidence="3" key="3">
    <citation type="submission" date="2021-02" db="UniProtKB">
        <authorList>
            <consortium name="EnsemblMetazoa"/>
        </authorList>
    </citation>
    <scope>IDENTIFICATION</scope>
    <source>
        <strain evidence="3">USDA</strain>
    </source>
</reference>
<dbReference type="CTD" id="8234012"/>
<reference evidence="2" key="2">
    <citation type="submission" date="2007-04" db="EMBL/GenBank/DDBJ databases">
        <title>The genome of the human body louse.</title>
        <authorList>
            <consortium name="The Human Body Louse Genome Consortium"/>
            <person name="Kirkness E."/>
            <person name="Walenz B."/>
            <person name="Hass B."/>
            <person name="Bruggner R."/>
            <person name="Strausberg R."/>
        </authorList>
    </citation>
    <scope>NUCLEOTIDE SEQUENCE</scope>
    <source>
        <strain evidence="2">USDA</strain>
    </source>
</reference>
<protein>
    <submittedName>
        <fullName evidence="2 3">Uncharacterized protein</fullName>
    </submittedName>
</protein>
<dbReference type="Proteomes" id="UP000009046">
    <property type="component" value="Unassembled WGS sequence"/>
</dbReference>
<feature type="region of interest" description="Disordered" evidence="1">
    <location>
        <begin position="1"/>
        <end position="68"/>
    </location>
</feature>
<evidence type="ECO:0000313" key="4">
    <source>
        <dbReference type="Proteomes" id="UP000009046"/>
    </source>
</evidence>
<name>E0VRX2_PEDHC</name>
<organism>
    <name type="scientific">Pediculus humanus subsp. corporis</name>
    <name type="common">Body louse</name>
    <dbReference type="NCBI Taxonomy" id="121224"/>
    <lineage>
        <taxon>Eukaryota</taxon>
        <taxon>Metazoa</taxon>
        <taxon>Ecdysozoa</taxon>
        <taxon>Arthropoda</taxon>
        <taxon>Hexapoda</taxon>
        <taxon>Insecta</taxon>
        <taxon>Pterygota</taxon>
        <taxon>Neoptera</taxon>
        <taxon>Paraneoptera</taxon>
        <taxon>Psocodea</taxon>
        <taxon>Troctomorpha</taxon>
        <taxon>Phthiraptera</taxon>
        <taxon>Anoplura</taxon>
        <taxon>Pediculidae</taxon>
        <taxon>Pediculus</taxon>
    </lineage>
</organism>
<feature type="compositionally biased region" description="Acidic residues" evidence="1">
    <location>
        <begin position="16"/>
        <end position="25"/>
    </location>
</feature>
<dbReference type="VEuPathDB" id="VectorBase:PHUM406170"/>
<keyword evidence="4" id="KW-1185">Reference proteome</keyword>
<evidence type="ECO:0000313" key="2">
    <source>
        <dbReference type="EMBL" id="EEB16128.1"/>
    </source>
</evidence>
<dbReference type="OrthoDB" id="3176171at2759"/>
<proteinExistence type="predicted"/>
<dbReference type="HOGENOM" id="CLU_2801374_0_0_1"/>
<dbReference type="RefSeq" id="XP_002428866.1">
    <property type="nucleotide sequence ID" value="XM_002428821.1"/>
</dbReference>
<accession>E0VRX2</accession>
<reference evidence="2" key="1">
    <citation type="submission" date="2007-04" db="EMBL/GenBank/DDBJ databases">
        <title>Annotation of Pediculus humanus corporis strain USDA.</title>
        <authorList>
            <person name="Kirkness E."/>
            <person name="Hannick L."/>
            <person name="Hass B."/>
            <person name="Bruggner R."/>
            <person name="Lawson D."/>
            <person name="Bidwell S."/>
            <person name="Joardar V."/>
            <person name="Caler E."/>
            <person name="Walenz B."/>
            <person name="Inman J."/>
            <person name="Schobel S."/>
            <person name="Galinsky K."/>
            <person name="Amedeo P."/>
            <person name="Strausberg R."/>
        </authorList>
    </citation>
    <scope>NUCLEOTIDE SEQUENCE</scope>
    <source>
        <strain evidence="2">USDA</strain>
    </source>
</reference>
<feature type="non-terminal residue" evidence="2">
    <location>
        <position position="68"/>
    </location>
</feature>
<dbReference type="AlphaFoldDB" id="E0VRX2"/>
<dbReference type="EMBL" id="AAZO01004869">
    <property type="status" value="NOT_ANNOTATED_CDS"/>
    <property type="molecule type" value="Genomic_DNA"/>
</dbReference>
<dbReference type="EnsemblMetazoa" id="PHUM406170-RA">
    <property type="protein sequence ID" value="PHUM406170-PA"/>
    <property type="gene ID" value="PHUM406170"/>
</dbReference>
<dbReference type="KEGG" id="phu:Phum_PHUM406170"/>
<evidence type="ECO:0000256" key="1">
    <source>
        <dbReference type="SAM" id="MobiDB-lite"/>
    </source>
</evidence>
<dbReference type="EMBL" id="DS235605">
    <property type="protein sequence ID" value="EEB16128.1"/>
    <property type="molecule type" value="Genomic_DNA"/>
</dbReference>
<dbReference type="InParanoid" id="E0VRX2"/>